<evidence type="ECO:0000256" key="1">
    <source>
        <dbReference type="SAM" id="MobiDB-lite"/>
    </source>
</evidence>
<protein>
    <submittedName>
        <fullName evidence="2">Uncharacterized protein</fullName>
    </submittedName>
</protein>
<proteinExistence type="predicted"/>
<reference evidence="2 3" key="1">
    <citation type="submission" date="2016-10" db="EMBL/GenBank/DDBJ databases">
        <authorList>
            <person name="de Groot N.N."/>
        </authorList>
    </citation>
    <scope>NUCLEOTIDE SEQUENCE [LARGE SCALE GENOMIC DNA]</scope>
    <source>
        <strain evidence="2 3">R5</strain>
    </source>
</reference>
<sequence>MTRQNPYTQRAIERAIRAALAAGLTVTAVLPDGTVLTEARDNRPAPVPEPLTGKPKLRDAREKLGVH</sequence>
<gene>
    <name evidence="2" type="ORF">SAMN05216337_1001235</name>
</gene>
<dbReference type="RefSeq" id="WP_092077796.1">
    <property type="nucleotide sequence ID" value="NZ_FMZW01000001.1"/>
</dbReference>
<dbReference type="EMBL" id="FMZW01000001">
    <property type="protein sequence ID" value="SDC09325.1"/>
    <property type="molecule type" value="Genomic_DNA"/>
</dbReference>
<organism evidence="2 3">
    <name type="scientific">Bradyrhizobium brasilense</name>
    <dbReference type="NCBI Taxonomy" id="1419277"/>
    <lineage>
        <taxon>Bacteria</taxon>
        <taxon>Pseudomonadati</taxon>
        <taxon>Pseudomonadota</taxon>
        <taxon>Alphaproteobacteria</taxon>
        <taxon>Hyphomicrobiales</taxon>
        <taxon>Nitrobacteraceae</taxon>
        <taxon>Bradyrhizobium</taxon>
    </lineage>
</organism>
<dbReference type="Proteomes" id="UP000199245">
    <property type="component" value="Unassembled WGS sequence"/>
</dbReference>
<evidence type="ECO:0000313" key="3">
    <source>
        <dbReference type="Proteomes" id="UP000199245"/>
    </source>
</evidence>
<feature type="region of interest" description="Disordered" evidence="1">
    <location>
        <begin position="33"/>
        <end position="67"/>
    </location>
</feature>
<accession>A0A1G6ITF8</accession>
<name>A0A1G6ITF8_9BRAD</name>
<feature type="compositionally biased region" description="Basic and acidic residues" evidence="1">
    <location>
        <begin position="56"/>
        <end position="67"/>
    </location>
</feature>
<dbReference type="AlphaFoldDB" id="A0A1G6ITF8"/>
<evidence type="ECO:0000313" key="2">
    <source>
        <dbReference type="EMBL" id="SDC09325.1"/>
    </source>
</evidence>